<name>A0A0E0FI30_ORYNI</name>
<dbReference type="HOGENOM" id="CLU_1091456_0_0_1"/>
<dbReference type="Gramene" id="ONIVA01G08330.1">
    <property type="protein sequence ID" value="ONIVA01G08330.1"/>
    <property type="gene ID" value="ONIVA01G08330"/>
</dbReference>
<proteinExistence type="predicted"/>
<dbReference type="Proteomes" id="UP000006591">
    <property type="component" value="Chromosome 1"/>
</dbReference>
<protein>
    <submittedName>
        <fullName evidence="2">Uncharacterized protein</fullName>
    </submittedName>
</protein>
<dbReference type="eggNOG" id="ENOG502R6XU">
    <property type="taxonomic scope" value="Eukaryota"/>
</dbReference>
<evidence type="ECO:0000256" key="1">
    <source>
        <dbReference type="SAM" id="MobiDB-lite"/>
    </source>
</evidence>
<feature type="compositionally biased region" description="Low complexity" evidence="1">
    <location>
        <begin position="1"/>
        <end position="13"/>
    </location>
</feature>
<reference evidence="2" key="1">
    <citation type="submission" date="2015-04" db="UniProtKB">
        <authorList>
            <consortium name="EnsemblPlants"/>
        </authorList>
    </citation>
    <scope>IDENTIFICATION</scope>
    <source>
        <strain evidence="2">SL10</strain>
    </source>
</reference>
<accession>A0A0E0FI30</accession>
<evidence type="ECO:0000313" key="2">
    <source>
        <dbReference type="EnsemblPlants" id="ONIVA01G08330.1"/>
    </source>
</evidence>
<sequence length="255" mass="25644">MARSSAAAASSDPGSGGSGVTGLPSASDGKSSMLGDSTSIPPPRGENPRGEGENPPPPPAAKAAAAGSSGQSILRLFMLLRRSYSLNAGFFGPGGAGAGFAAAGGGAAAAAPPAAAAAAVSGVPVRIWTTCLNDVVSACTNVVGNGLEGSPAAAAGSGSGECGGGAWVEVVAMIKMSPLARERESEGRIEERRVRGGFIGRFGRNSEDQFLLCWMTKQFFRKIPKDTVVSQAGAIFKALCCFRKGTVCRWFANSS</sequence>
<feature type="compositionally biased region" description="Polar residues" evidence="1">
    <location>
        <begin position="28"/>
        <end position="39"/>
    </location>
</feature>
<reference evidence="2" key="2">
    <citation type="submission" date="2018-04" db="EMBL/GenBank/DDBJ databases">
        <title>OnivRS2 (Oryza nivara Reference Sequence Version 2).</title>
        <authorList>
            <person name="Zhang J."/>
            <person name="Kudrna D."/>
            <person name="Lee S."/>
            <person name="Talag J."/>
            <person name="Rajasekar S."/>
            <person name="Welchert J."/>
            <person name="Hsing Y.-I."/>
            <person name="Wing R.A."/>
        </authorList>
    </citation>
    <scope>NUCLEOTIDE SEQUENCE [LARGE SCALE GENOMIC DNA]</scope>
</reference>
<dbReference type="EnsemblPlants" id="ONIVA01G08330.1">
    <property type="protein sequence ID" value="ONIVA01G08330.1"/>
    <property type="gene ID" value="ONIVA01G08330"/>
</dbReference>
<dbReference type="OMA" id="IWTTCLN"/>
<keyword evidence="3" id="KW-1185">Reference proteome</keyword>
<organism evidence="2">
    <name type="scientific">Oryza nivara</name>
    <name type="common">Indian wild rice</name>
    <name type="synonym">Oryza sativa f. spontanea</name>
    <dbReference type="NCBI Taxonomy" id="4536"/>
    <lineage>
        <taxon>Eukaryota</taxon>
        <taxon>Viridiplantae</taxon>
        <taxon>Streptophyta</taxon>
        <taxon>Embryophyta</taxon>
        <taxon>Tracheophyta</taxon>
        <taxon>Spermatophyta</taxon>
        <taxon>Magnoliopsida</taxon>
        <taxon>Liliopsida</taxon>
        <taxon>Poales</taxon>
        <taxon>Poaceae</taxon>
        <taxon>BOP clade</taxon>
        <taxon>Oryzoideae</taxon>
        <taxon>Oryzeae</taxon>
        <taxon>Oryzinae</taxon>
        <taxon>Oryza</taxon>
    </lineage>
</organism>
<dbReference type="AlphaFoldDB" id="A0A0E0FI30"/>
<evidence type="ECO:0000313" key="3">
    <source>
        <dbReference type="Proteomes" id="UP000006591"/>
    </source>
</evidence>
<feature type="region of interest" description="Disordered" evidence="1">
    <location>
        <begin position="1"/>
        <end position="65"/>
    </location>
</feature>